<evidence type="ECO:0000313" key="2">
    <source>
        <dbReference type="EMBL" id="KAA1096344.1"/>
    </source>
</evidence>
<organism evidence="2 3">
    <name type="scientific">Puccinia graminis f. sp. tritici</name>
    <dbReference type="NCBI Taxonomy" id="56615"/>
    <lineage>
        <taxon>Eukaryota</taxon>
        <taxon>Fungi</taxon>
        <taxon>Dikarya</taxon>
        <taxon>Basidiomycota</taxon>
        <taxon>Pucciniomycotina</taxon>
        <taxon>Pucciniomycetes</taxon>
        <taxon>Pucciniales</taxon>
        <taxon>Pucciniaceae</taxon>
        <taxon>Puccinia</taxon>
    </lineage>
</organism>
<evidence type="ECO:0000256" key="1">
    <source>
        <dbReference type="SAM" id="MobiDB-lite"/>
    </source>
</evidence>
<dbReference type="PANTHER" id="PTHR33069">
    <property type="entry name" value="CHROMOSOME 7, WHOLE GENOME SHOTGUN SEQUENCE-RELATED"/>
    <property type="match status" value="1"/>
</dbReference>
<keyword evidence="3" id="KW-1185">Reference proteome</keyword>
<dbReference type="PANTHER" id="PTHR33069:SF3">
    <property type="entry name" value="DYNEIN HEAVY CHAIN TAIL DOMAIN-CONTAINING PROTEIN"/>
    <property type="match status" value="1"/>
</dbReference>
<feature type="compositionally biased region" description="Polar residues" evidence="1">
    <location>
        <begin position="314"/>
        <end position="333"/>
    </location>
</feature>
<protein>
    <submittedName>
        <fullName evidence="2">Uncharacterized protein</fullName>
    </submittedName>
</protein>
<reference evidence="2 3" key="1">
    <citation type="submission" date="2019-05" db="EMBL/GenBank/DDBJ databases">
        <title>Emergence of the Ug99 lineage of the wheat stem rust pathogen through somatic hybridization.</title>
        <authorList>
            <person name="Li F."/>
            <person name="Upadhyaya N.M."/>
            <person name="Sperschneider J."/>
            <person name="Matny O."/>
            <person name="Nguyen-Phuc H."/>
            <person name="Mago R."/>
            <person name="Raley C."/>
            <person name="Miller M.E."/>
            <person name="Silverstein K.A.T."/>
            <person name="Henningsen E."/>
            <person name="Hirsch C.D."/>
            <person name="Visser B."/>
            <person name="Pretorius Z.A."/>
            <person name="Steffenson B.J."/>
            <person name="Schwessinger B."/>
            <person name="Dodds P.N."/>
            <person name="Figueroa M."/>
        </authorList>
    </citation>
    <scope>NUCLEOTIDE SEQUENCE [LARGE SCALE GENOMIC DNA]</scope>
    <source>
        <strain evidence="2">21-0</strain>
    </source>
</reference>
<name>A0A5B0P6S9_PUCGR</name>
<gene>
    <name evidence="2" type="ORF">PGT21_013603</name>
</gene>
<comment type="caution">
    <text evidence="2">The sequence shown here is derived from an EMBL/GenBank/DDBJ whole genome shotgun (WGS) entry which is preliminary data.</text>
</comment>
<sequence length="494" mass="56523">MPYACLGVGGVREPIDRRRSKHKYIMPDETRPDTIPDLIIKLLYNITDRYRRIDIYDDGSESLSDVDDETVWVHDNWRYARAEALSIGEIDDLNALLLQMQNSTLPALQQQLGEMLESLNLDDLPARVPNPNLFYAPEIVFRLGHTVDQINHFVQSIAPIVVNPLHIPQKSDHDYGGLKVYRSTDLIEKLNDLMRQNVQALLHHHVLFIRACSNNHRTSSYDESQLKFHSKNLAQATAQTSEAIDRLIKWSKKSDFGLIQADCQSFANDLDPILENLFTRIISKVTPEQRRKSINAGHTNQSPAGPENERQDTGSDIDSSDAQHNQPSTSRLTDSFDDTSLSLHLMRLTEATIPLIKILRIFFKKLSDTPISKAPFTISARLCSDQINPMDYEIGSLDCGIENLLNVIYQLDDGPIDMAQVKYLETLHEELYRHFNSSLTLLCFHLIPLSETQYHLPRSVNLCKTWFFTVREHFCLASDMFVEALYQMKIAIQM</sequence>
<dbReference type="Proteomes" id="UP000324748">
    <property type="component" value="Unassembled WGS sequence"/>
</dbReference>
<accession>A0A5B0P6S9</accession>
<proteinExistence type="predicted"/>
<feature type="region of interest" description="Disordered" evidence="1">
    <location>
        <begin position="289"/>
        <end position="333"/>
    </location>
</feature>
<dbReference type="EMBL" id="VSWC01000067">
    <property type="protein sequence ID" value="KAA1096344.1"/>
    <property type="molecule type" value="Genomic_DNA"/>
</dbReference>
<dbReference type="OrthoDB" id="2508755at2759"/>
<evidence type="ECO:0000313" key="3">
    <source>
        <dbReference type="Proteomes" id="UP000324748"/>
    </source>
</evidence>
<dbReference type="AlphaFoldDB" id="A0A5B0P6S9"/>